<dbReference type="Proteomes" id="UP001500897">
    <property type="component" value="Unassembled WGS sequence"/>
</dbReference>
<dbReference type="Pfam" id="PF12862">
    <property type="entry name" value="ANAPC5"/>
    <property type="match status" value="1"/>
</dbReference>
<dbReference type="SUPFAM" id="SSF48452">
    <property type="entry name" value="TPR-like"/>
    <property type="match status" value="2"/>
</dbReference>
<dbReference type="InterPro" id="IPR011990">
    <property type="entry name" value="TPR-like_helical_dom_sf"/>
</dbReference>
<gene>
    <name evidence="4" type="ORF">GCM10009759_06830</name>
</gene>
<dbReference type="SMART" id="SM00028">
    <property type="entry name" value="TPR"/>
    <property type="match status" value="9"/>
</dbReference>
<protein>
    <recommendedName>
        <fullName evidence="6">Tetratricopeptide repeat protein</fullName>
    </recommendedName>
</protein>
<dbReference type="Gene3D" id="1.25.40.10">
    <property type="entry name" value="Tetratricopeptide repeat domain"/>
    <property type="match status" value="3"/>
</dbReference>
<proteinExistence type="predicted"/>
<comment type="caution">
    <text evidence="4">The sequence shown here is derived from an EMBL/GenBank/DDBJ whole genome shotgun (WGS) entry which is preliminary data.</text>
</comment>
<dbReference type="RefSeq" id="WP_344550193.1">
    <property type="nucleotide sequence ID" value="NZ_BAAANS010000003.1"/>
</dbReference>
<dbReference type="Pfam" id="PF13374">
    <property type="entry name" value="TPR_10"/>
    <property type="match status" value="8"/>
</dbReference>
<dbReference type="InterPro" id="IPR019734">
    <property type="entry name" value="TPR_rpt"/>
</dbReference>
<dbReference type="PANTHER" id="PTHR19959">
    <property type="entry name" value="KINESIN LIGHT CHAIN"/>
    <property type="match status" value="1"/>
</dbReference>
<dbReference type="InterPro" id="IPR026000">
    <property type="entry name" value="Apc5_dom"/>
</dbReference>
<name>A0ABN2W994_9ACTN</name>
<evidence type="ECO:0000259" key="3">
    <source>
        <dbReference type="Pfam" id="PF25199"/>
    </source>
</evidence>
<organism evidence="4 5">
    <name type="scientific">Kitasatospora saccharophila</name>
    <dbReference type="NCBI Taxonomy" id="407973"/>
    <lineage>
        <taxon>Bacteria</taxon>
        <taxon>Bacillati</taxon>
        <taxon>Actinomycetota</taxon>
        <taxon>Actinomycetes</taxon>
        <taxon>Kitasatosporales</taxon>
        <taxon>Streptomycetaceae</taxon>
        <taxon>Kitasatospora</taxon>
    </lineage>
</organism>
<dbReference type="SUPFAM" id="SSF52540">
    <property type="entry name" value="P-loop containing nucleoside triphosphate hydrolases"/>
    <property type="match status" value="1"/>
</dbReference>
<keyword evidence="5" id="KW-1185">Reference proteome</keyword>
<evidence type="ECO:0000313" key="5">
    <source>
        <dbReference type="Proteomes" id="UP001500897"/>
    </source>
</evidence>
<dbReference type="EMBL" id="BAAANS010000003">
    <property type="protein sequence ID" value="GAA2086250.1"/>
    <property type="molecule type" value="Genomic_DNA"/>
</dbReference>
<evidence type="ECO:0000313" key="4">
    <source>
        <dbReference type="EMBL" id="GAA2086250.1"/>
    </source>
</evidence>
<evidence type="ECO:0000259" key="2">
    <source>
        <dbReference type="Pfam" id="PF12862"/>
    </source>
</evidence>
<dbReference type="InterPro" id="IPR057574">
    <property type="entry name" value="nSTAND_NTPase5_dom"/>
</dbReference>
<dbReference type="PANTHER" id="PTHR19959:SF119">
    <property type="entry name" value="FUNGAL LIPASE-LIKE DOMAIN-CONTAINING PROTEIN"/>
    <property type="match status" value="1"/>
</dbReference>
<dbReference type="SUPFAM" id="SSF50494">
    <property type="entry name" value="Trypsin-like serine proteases"/>
    <property type="match status" value="1"/>
</dbReference>
<feature type="region of interest" description="Disordered" evidence="1">
    <location>
        <begin position="369"/>
        <end position="389"/>
    </location>
</feature>
<feature type="domain" description="Novel STAND NTPase 5" evidence="3">
    <location>
        <begin position="260"/>
        <end position="363"/>
    </location>
</feature>
<dbReference type="Pfam" id="PF25199">
    <property type="entry name" value="nSTAND_NTPase5"/>
    <property type="match status" value="1"/>
</dbReference>
<dbReference type="Gene3D" id="3.40.50.300">
    <property type="entry name" value="P-loop containing nucleotide triphosphate hydrolases"/>
    <property type="match status" value="1"/>
</dbReference>
<dbReference type="InterPro" id="IPR027417">
    <property type="entry name" value="P-loop_NTPase"/>
</dbReference>
<dbReference type="InterPro" id="IPR009003">
    <property type="entry name" value="Peptidase_S1_PA"/>
</dbReference>
<evidence type="ECO:0008006" key="6">
    <source>
        <dbReference type="Google" id="ProtNLM"/>
    </source>
</evidence>
<feature type="domain" description="Anaphase-promoting complex subunit 5" evidence="2">
    <location>
        <begin position="1062"/>
        <end position="1094"/>
    </location>
</feature>
<accession>A0ABN2W994</accession>
<sequence>MEKSRLAGVTGPGGPGSGYAVGGRLLLTSAHVVARAGERVTLFRPGRPGTVGGLVVWCGTPGGRDDAALVLADDDPQWPALPGPRWGRLATDRPGTACRTWGVPDLAQRSPTVEAVQLTGRINPGTGYVHNQHVVDLDQHRPHWPADGTSPWGGLSGAAVFCDHLLVAVVAADRSHSGHGQLTAVPAYALFHQPGFRAALAEHAGPTGGLEAAEFQHLADTTPATGLLRSPAALLQAARQTVPFHGREELLDQLTAWCARTGFGARLLHGPGGQGKTRLAHQLAHQLTADHWAVLWPRPDTAPEQLHQLHDATKPLLVVLDYAETRTAQLAALVEAAARHPGTTPFKLLLLARTDTDWWPRAKSATPLTEDYLDGAPSTALPPLEDDPGNRPRAYRHATRALATALPAVDGLPATDWSATAEALPVPDLGQPAYGNALTLQMTALADLLDTTTPTTAPGAAGVEDRLLGHESRYWHRTAVPGLTRATLETALAAAHLLGAATREQADTLWRSLPALADQLRDRRDAVTAWLGALYPATEPGRPWGSLQPDRLAERHIGRTLDTTPALADQLLPHADQEQTAQLLTVYTRAAAHPVFDDRLTTHLTALCLRHHPRITPQVITSATRVDHPQPLITALDTLTTDPATPLNDLTTLLNGFPESSQRLAHTALQLARTVTDRYRGLADTDPHTYLPALAAALNSLAVRLGGLGQWEEGLAAAREAVEIGRSLAHTDPNLHLPDLAGALNNLSSRLGELGQWQEGLAAIREAVDLYRRLSHTDPDAHLPDLAMSLNNLAIHLGETGRREEGLTVIREAVEIRRTLAHTDPDAYLSNLAASLNNLSLRLGEIGQYAESLNAIREASDLYRTLARANPDAHLPDLAMSLNNLSNFLGELGQWQEGLAAVREAVDLYRRLARANPDAHLPDLAMSLNNLSSFLGELGQRQECLSTIREAVDLYRRLVHVHPLAYLPQLAVSLNNLGTRLGESGQQQEGLAIVREALSLYHTLAQAHPDAYPPYLASSLNNISLRLGELGQQEESLSAIREAVDLYRRLVRANPDVHLPDFAVSLNNLAVHLGRLGRREAALSAIYEATDLYRTLARTDPARFAEKLQSSLDNATWLGSLP</sequence>
<evidence type="ECO:0000256" key="1">
    <source>
        <dbReference type="SAM" id="MobiDB-lite"/>
    </source>
</evidence>
<reference evidence="5" key="1">
    <citation type="journal article" date="2019" name="Int. J. Syst. Evol. Microbiol.">
        <title>The Global Catalogue of Microorganisms (GCM) 10K type strain sequencing project: providing services to taxonomists for standard genome sequencing and annotation.</title>
        <authorList>
            <consortium name="The Broad Institute Genomics Platform"/>
            <consortium name="The Broad Institute Genome Sequencing Center for Infectious Disease"/>
            <person name="Wu L."/>
            <person name="Ma J."/>
        </authorList>
    </citation>
    <scope>NUCLEOTIDE SEQUENCE [LARGE SCALE GENOMIC DNA]</scope>
    <source>
        <strain evidence="5">JCM 14559</strain>
    </source>
</reference>